<dbReference type="Gene3D" id="3.40.50.20">
    <property type="match status" value="1"/>
</dbReference>
<evidence type="ECO:0000259" key="4">
    <source>
        <dbReference type="PROSITE" id="PS50975"/>
    </source>
</evidence>
<dbReference type="Pfam" id="PF01820">
    <property type="entry name" value="Dala_Dala_lig_N"/>
    <property type="match status" value="1"/>
</dbReference>
<dbReference type="PANTHER" id="PTHR23132:SF23">
    <property type="entry name" value="D-ALANINE--D-ALANINE LIGASE B"/>
    <property type="match status" value="1"/>
</dbReference>
<feature type="domain" description="ATP-grasp" evidence="4">
    <location>
        <begin position="104"/>
        <end position="299"/>
    </location>
</feature>
<dbReference type="InterPro" id="IPR011761">
    <property type="entry name" value="ATP-grasp"/>
</dbReference>
<sequence length="311" mass="34099">MTENNLPSITVLSGGVGEEREVSLETGQAISSALRDRFGVILVDLEQTALPPDLDGSDTIVFPAIHGTFGEDGTLQRLLDERGVEYAGSCSTSSKLCMEKHLAKNRVWEAGVRVAPGRFFRDLSEISASDLVATLGNDLIVKPTDQGSSVRLRVVKSEQELEALLLELPKGNWLIEKRIRGRELTVGVLRGKPLGVVEVIPLGGVYDYERKYQSGQTEYRYPAVLPCEVEEEVKDAARTAFDVCGCRDFARVDFIVCEDGHSHFLEVNTLPGLTETSLLPKSASCAGYDFGHLAQELIEPAIDRFTQRKAS</sequence>
<dbReference type="SUPFAM" id="SSF56059">
    <property type="entry name" value="Glutathione synthetase ATP-binding domain-like"/>
    <property type="match status" value="1"/>
</dbReference>
<dbReference type="InterPro" id="IPR013815">
    <property type="entry name" value="ATP_grasp_subdomain_1"/>
</dbReference>
<dbReference type="InterPro" id="IPR016185">
    <property type="entry name" value="PreATP-grasp_dom_sf"/>
</dbReference>
<organism evidence="5">
    <name type="scientific">marine metagenome</name>
    <dbReference type="NCBI Taxonomy" id="408172"/>
    <lineage>
        <taxon>unclassified sequences</taxon>
        <taxon>metagenomes</taxon>
        <taxon>ecological metagenomes</taxon>
    </lineage>
</organism>
<dbReference type="InterPro" id="IPR011127">
    <property type="entry name" value="Dala_Dala_lig_N"/>
</dbReference>
<dbReference type="InterPro" id="IPR005905">
    <property type="entry name" value="D_ala_D_ala"/>
</dbReference>
<dbReference type="PANTHER" id="PTHR23132">
    <property type="entry name" value="D-ALANINE--D-ALANINE LIGASE"/>
    <property type="match status" value="1"/>
</dbReference>
<dbReference type="GO" id="GO:0008716">
    <property type="term" value="F:D-alanine-D-alanine ligase activity"/>
    <property type="evidence" value="ECO:0007669"/>
    <property type="project" value="InterPro"/>
</dbReference>
<dbReference type="AlphaFoldDB" id="A0A382FIW6"/>
<keyword evidence="2" id="KW-0436">Ligase</keyword>
<dbReference type="Gene3D" id="3.30.1490.20">
    <property type="entry name" value="ATP-grasp fold, A domain"/>
    <property type="match status" value="1"/>
</dbReference>
<accession>A0A382FIW6</accession>
<dbReference type="GO" id="GO:0005737">
    <property type="term" value="C:cytoplasm"/>
    <property type="evidence" value="ECO:0007669"/>
    <property type="project" value="InterPro"/>
</dbReference>
<evidence type="ECO:0000313" key="5">
    <source>
        <dbReference type="EMBL" id="SVB62562.1"/>
    </source>
</evidence>
<dbReference type="GO" id="GO:0071555">
    <property type="term" value="P:cell wall organization"/>
    <property type="evidence" value="ECO:0007669"/>
    <property type="project" value="UniProtKB-KW"/>
</dbReference>
<evidence type="ECO:0000256" key="2">
    <source>
        <dbReference type="ARBA" id="ARBA00022598"/>
    </source>
</evidence>
<reference evidence="5" key="1">
    <citation type="submission" date="2018-05" db="EMBL/GenBank/DDBJ databases">
        <authorList>
            <person name="Lanie J.A."/>
            <person name="Ng W.-L."/>
            <person name="Kazmierczak K.M."/>
            <person name="Andrzejewski T.M."/>
            <person name="Davidsen T.M."/>
            <person name="Wayne K.J."/>
            <person name="Tettelin H."/>
            <person name="Glass J.I."/>
            <person name="Rusch D."/>
            <person name="Podicherti R."/>
            <person name="Tsui H.-C.T."/>
            <person name="Winkler M.E."/>
        </authorList>
    </citation>
    <scope>NUCLEOTIDE SEQUENCE</scope>
</reference>
<dbReference type="GO" id="GO:0005524">
    <property type="term" value="F:ATP binding"/>
    <property type="evidence" value="ECO:0007669"/>
    <property type="project" value="InterPro"/>
</dbReference>
<dbReference type="PIRSF" id="PIRSF039102">
    <property type="entry name" value="Ddl/VanB"/>
    <property type="match status" value="1"/>
</dbReference>
<dbReference type="PROSITE" id="PS50975">
    <property type="entry name" value="ATP_GRASP"/>
    <property type="match status" value="1"/>
</dbReference>
<gene>
    <name evidence="5" type="ORF">METZ01_LOCUS215416</name>
</gene>
<name>A0A382FIW6_9ZZZZ</name>
<evidence type="ECO:0000256" key="1">
    <source>
        <dbReference type="ARBA" id="ARBA00010871"/>
    </source>
</evidence>
<dbReference type="Gene3D" id="3.30.470.20">
    <property type="entry name" value="ATP-grasp fold, B domain"/>
    <property type="match status" value="1"/>
</dbReference>
<proteinExistence type="inferred from homology"/>
<dbReference type="Pfam" id="PF07478">
    <property type="entry name" value="Dala_Dala_lig_C"/>
    <property type="match status" value="1"/>
</dbReference>
<protein>
    <recommendedName>
        <fullName evidence="4">ATP-grasp domain-containing protein</fullName>
    </recommendedName>
</protein>
<dbReference type="SUPFAM" id="SSF52440">
    <property type="entry name" value="PreATP-grasp domain"/>
    <property type="match status" value="1"/>
</dbReference>
<dbReference type="HAMAP" id="MF_00047">
    <property type="entry name" value="Dala_Dala_lig"/>
    <property type="match status" value="1"/>
</dbReference>
<dbReference type="EMBL" id="UINC01050052">
    <property type="protein sequence ID" value="SVB62562.1"/>
    <property type="molecule type" value="Genomic_DNA"/>
</dbReference>
<dbReference type="NCBIfam" id="NF002378">
    <property type="entry name" value="PRK01372.1"/>
    <property type="match status" value="1"/>
</dbReference>
<dbReference type="GO" id="GO:0046872">
    <property type="term" value="F:metal ion binding"/>
    <property type="evidence" value="ECO:0007669"/>
    <property type="project" value="InterPro"/>
</dbReference>
<keyword evidence="3" id="KW-0961">Cell wall biogenesis/degradation</keyword>
<evidence type="ECO:0000256" key="3">
    <source>
        <dbReference type="ARBA" id="ARBA00023316"/>
    </source>
</evidence>
<comment type="similarity">
    <text evidence="1">Belongs to the D-alanine--D-alanine ligase family.</text>
</comment>
<dbReference type="InterPro" id="IPR011095">
    <property type="entry name" value="Dala_Dala_lig_C"/>
</dbReference>